<evidence type="ECO:0000259" key="1">
    <source>
        <dbReference type="Pfam" id="PF02371"/>
    </source>
</evidence>
<gene>
    <name evidence="2" type="ORF">S01H1_28451</name>
</gene>
<dbReference type="InterPro" id="IPR003346">
    <property type="entry name" value="Transposase_20"/>
</dbReference>
<reference evidence="2" key="1">
    <citation type="journal article" date="2014" name="Front. Microbiol.">
        <title>High frequency of phylogenetically diverse reductive dehalogenase-homologous genes in deep subseafloor sedimentary metagenomes.</title>
        <authorList>
            <person name="Kawai M."/>
            <person name="Futagami T."/>
            <person name="Toyoda A."/>
            <person name="Takaki Y."/>
            <person name="Nishi S."/>
            <person name="Hori S."/>
            <person name="Arai W."/>
            <person name="Tsubouchi T."/>
            <person name="Morono Y."/>
            <person name="Uchiyama I."/>
            <person name="Ito T."/>
            <person name="Fujiyama A."/>
            <person name="Inagaki F."/>
            <person name="Takami H."/>
        </authorList>
    </citation>
    <scope>NUCLEOTIDE SEQUENCE</scope>
    <source>
        <strain evidence="2">Expedition CK06-06</strain>
    </source>
</reference>
<sequence>LRDHRLKPPAAVGRWSRAWRAWLSQAELGEQSRWIVDRQLRHLQYVEQEICEVENHLDGVTAEDPVVQDLLKKEQVGPVTAWTLRAEIGRFDRFRTGRQLSRFCGLSPRNASSGARQADAGLIRAGNSQLRAVLMELSHRLIRQSRRWTKMAIRLLEGGKAKNVVVAAVANRWMRRLFYQMQPAPPPAPARQTG</sequence>
<dbReference type="GO" id="GO:0003677">
    <property type="term" value="F:DNA binding"/>
    <property type="evidence" value="ECO:0007669"/>
    <property type="project" value="InterPro"/>
</dbReference>
<proteinExistence type="predicted"/>
<dbReference type="InterPro" id="IPR047650">
    <property type="entry name" value="Transpos_IS110"/>
</dbReference>
<dbReference type="PANTHER" id="PTHR33055:SF3">
    <property type="entry name" value="PUTATIVE TRANSPOSASE FOR IS117-RELATED"/>
    <property type="match status" value="1"/>
</dbReference>
<dbReference type="PANTHER" id="PTHR33055">
    <property type="entry name" value="TRANSPOSASE FOR INSERTION SEQUENCE ELEMENT IS1111A"/>
    <property type="match status" value="1"/>
</dbReference>
<feature type="non-terminal residue" evidence="2">
    <location>
        <position position="1"/>
    </location>
</feature>
<dbReference type="EMBL" id="BARS01017390">
    <property type="protein sequence ID" value="GAF97321.1"/>
    <property type="molecule type" value="Genomic_DNA"/>
</dbReference>
<dbReference type="AlphaFoldDB" id="X0UDC1"/>
<protein>
    <recommendedName>
        <fullName evidence="1">Transposase IS116/IS110/IS902 C-terminal domain-containing protein</fullName>
    </recommendedName>
</protein>
<organism evidence="2">
    <name type="scientific">marine sediment metagenome</name>
    <dbReference type="NCBI Taxonomy" id="412755"/>
    <lineage>
        <taxon>unclassified sequences</taxon>
        <taxon>metagenomes</taxon>
        <taxon>ecological metagenomes</taxon>
    </lineage>
</organism>
<name>X0UDC1_9ZZZZ</name>
<feature type="domain" description="Transposase IS116/IS110/IS902 C-terminal" evidence="1">
    <location>
        <begin position="76"/>
        <end position="147"/>
    </location>
</feature>
<dbReference type="GO" id="GO:0006313">
    <property type="term" value="P:DNA transposition"/>
    <property type="evidence" value="ECO:0007669"/>
    <property type="project" value="InterPro"/>
</dbReference>
<comment type="caution">
    <text evidence="2">The sequence shown here is derived from an EMBL/GenBank/DDBJ whole genome shotgun (WGS) entry which is preliminary data.</text>
</comment>
<evidence type="ECO:0000313" key="2">
    <source>
        <dbReference type="EMBL" id="GAF97321.1"/>
    </source>
</evidence>
<dbReference type="Pfam" id="PF02371">
    <property type="entry name" value="Transposase_20"/>
    <property type="match status" value="1"/>
</dbReference>
<dbReference type="GO" id="GO:0004803">
    <property type="term" value="F:transposase activity"/>
    <property type="evidence" value="ECO:0007669"/>
    <property type="project" value="InterPro"/>
</dbReference>
<accession>X0UDC1</accession>